<dbReference type="Proteomes" id="UP000283700">
    <property type="component" value="Unassembled WGS sequence"/>
</dbReference>
<feature type="non-terminal residue" evidence="2">
    <location>
        <position position="93"/>
    </location>
</feature>
<dbReference type="AlphaFoldDB" id="A0A415U3M0"/>
<dbReference type="RefSeq" id="WP_243034951.1">
    <property type="nucleotide sequence ID" value="NZ_QRQO01000023.1"/>
</dbReference>
<proteinExistence type="predicted"/>
<evidence type="ECO:0000313" key="2">
    <source>
        <dbReference type="EMBL" id="RHN12665.1"/>
    </source>
</evidence>
<dbReference type="InterPro" id="IPR041494">
    <property type="entry name" value="PIN7"/>
</dbReference>
<dbReference type="EMBL" id="QRQO01000023">
    <property type="protein sequence ID" value="RHN12665.1"/>
    <property type="molecule type" value="Genomic_DNA"/>
</dbReference>
<reference evidence="2 3" key="1">
    <citation type="submission" date="2018-08" db="EMBL/GenBank/DDBJ databases">
        <title>A genome reference for cultivated species of the human gut microbiota.</title>
        <authorList>
            <person name="Zou Y."/>
            <person name="Xue W."/>
            <person name="Luo G."/>
        </authorList>
    </citation>
    <scope>NUCLEOTIDE SEQUENCE [LARGE SCALE GENOMIC DNA]</scope>
    <source>
        <strain evidence="2 3">AF31-17AC</strain>
    </source>
</reference>
<protein>
    <recommendedName>
        <fullName evidence="1">PIN-like domain-containing protein</fullName>
    </recommendedName>
</protein>
<feature type="domain" description="PIN-like" evidence="1">
    <location>
        <begin position="5"/>
        <end position="93"/>
    </location>
</feature>
<evidence type="ECO:0000313" key="3">
    <source>
        <dbReference type="Proteomes" id="UP000283700"/>
    </source>
</evidence>
<sequence>MINYLIDSENMGTKWISYLDENIEELDKAFLFYTDASKSISCKELSVLFSFIHQLETIHCQNGTANALDFQLVSYLGYLIRMDTKSTYCILSK</sequence>
<accession>A0A415U3M0</accession>
<comment type="caution">
    <text evidence="2">The sequence shown here is derived from an EMBL/GenBank/DDBJ whole genome shotgun (WGS) entry which is preliminary data.</text>
</comment>
<gene>
    <name evidence="2" type="ORF">DWZ29_09135</name>
</gene>
<evidence type="ECO:0000259" key="1">
    <source>
        <dbReference type="Pfam" id="PF18475"/>
    </source>
</evidence>
<name>A0A415U3M0_9FIRM</name>
<dbReference type="Pfam" id="PF18475">
    <property type="entry name" value="PIN7"/>
    <property type="match status" value="1"/>
</dbReference>
<organism evidence="2 3">
    <name type="scientific">Anaerobutyricum hallii</name>
    <dbReference type="NCBI Taxonomy" id="39488"/>
    <lineage>
        <taxon>Bacteria</taxon>
        <taxon>Bacillati</taxon>
        <taxon>Bacillota</taxon>
        <taxon>Clostridia</taxon>
        <taxon>Lachnospirales</taxon>
        <taxon>Lachnospiraceae</taxon>
        <taxon>Anaerobutyricum</taxon>
    </lineage>
</organism>